<name>A0A6U3XEV5_9STRA</name>
<keyword evidence="1" id="KW-0732">Signal</keyword>
<evidence type="ECO:0000313" key="2">
    <source>
        <dbReference type="EMBL" id="CAD9326335.1"/>
    </source>
</evidence>
<dbReference type="AlphaFoldDB" id="A0A6U3XEV5"/>
<feature type="chain" id="PRO_5030160255" evidence="1">
    <location>
        <begin position="29"/>
        <end position="302"/>
    </location>
</feature>
<proteinExistence type="predicted"/>
<evidence type="ECO:0000256" key="1">
    <source>
        <dbReference type="SAM" id="SignalP"/>
    </source>
</evidence>
<protein>
    <submittedName>
        <fullName evidence="2">Uncharacterized protein</fullName>
    </submittedName>
</protein>
<dbReference type="EMBL" id="HBGN01014221">
    <property type="protein sequence ID" value="CAD9326335.1"/>
    <property type="molecule type" value="Transcribed_RNA"/>
</dbReference>
<gene>
    <name evidence="2" type="ORF">DBRI1063_LOCUS9088</name>
</gene>
<organism evidence="2">
    <name type="scientific">Ditylum brightwellii</name>
    <dbReference type="NCBI Taxonomy" id="49249"/>
    <lineage>
        <taxon>Eukaryota</taxon>
        <taxon>Sar</taxon>
        <taxon>Stramenopiles</taxon>
        <taxon>Ochrophyta</taxon>
        <taxon>Bacillariophyta</taxon>
        <taxon>Mediophyceae</taxon>
        <taxon>Lithodesmiophycidae</taxon>
        <taxon>Lithodesmiales</taxon>
        <taxon>Lithodesmiaceae</taxon>
        <taxon>Ditylum</taxon>
    </lineage>
</organism>
<accession>A0A6U3XEV5</accession>
<reference evidence="2" key="1">
    <citation type="submission" date="2021-01" db="EMBL/GenBank/DDBJ databases">
        <authorList>
            <person name="Corre E."/>
            <person name="Pelletier E."/>
            <person name="Niang G."/>
            <person name="Scheremetjew M."/>
            <person name="Finn R."/>
            <person name="Kale V."/>
            <person name="Holt S."/>
            <person name="Cochrane G."/>
            <person name="Meng A."/>
            <person name="Brown T."/>
            <person name="Cohen L."/>
        </authorList>
    </citation>
    <scope>NUCLEOTIDE SEQUENCE</scope>
    <source>
        <strain evidence="2">Pop2</strain>
    </source>
</reference>
<sequence length="302" mass="33581">MILPLVPITTSVITILLIISAFIPPSTSFPCFSQKRTVRSSLSNPASFLFDPQPQQHNHYQRHIRPKYYRHIYLNEASKGGDNVAAAVDDDKKSTRQSLHPITIEALSDALLIRSTPSRSSSTPVDIGICDNDKTKENSIQPLDVAMAAGQIAAEALDRQSERFSSSDAQDMVFTPEENQVVAGRVVGVVMRMRSLESELIQRVKKIMDTKDDVDSVYEIFGVLQSECSNNDDESDKEREEKLSSRIRDDIAFGSRRAESLLAIFLQTVEGPTMEKIGQTLPGGSDVNFMDEDRKMVLLGDD</sequence>
<feature type="signal peptide" evidence="1">
    <location>
        <begin position="1"/>
        <end position="28"/>
    </location>
</feature>